<protein>
    <submittedName>
        <fullName evidence="3">Uncharacterized protein</fullName>
    </submittedName>
</protein>
<evidence type="ECO:0000256" key="1">
    <source>
        <dbReference type="SAM" id="MobiDB-lite"/>
    </source>
</evidence>
<evidence type="ECO:0000313" key="2">
    <source>
        <dbReference type="EMBL" id="EXB39320.1"/>
    </source>
</evidence>
<dbReference type="EMBL" id="KE343721">
    <property type="protein sequence ID" value="EXB39321.1"/>
    <property type="molecule type" value="Genomic_DNA"/>
</dbReference>
<keyword evidence="4" id="KW-1185">Reference proteome</keyword>
<proteinExistence type="predicted"/>
<dbReference type="Proteomes" id="UP000030645">
    <property type="component" value="Unassembled WGS sequence"/>
</dbReference>
<name>W9R6Y4_9ROSA</name>
<dbReference type="PANTHER" id="PTHR36746:SF3">
    <property type="entry name" value="DUF4005 DOMAIN-CONTAINING PROTEIN"/>
    <property type="match status" value="1"/>
</dbReference>
<sequence>MGKNNNDNKTSSKSLDVCEKLFRAFKVSPPFQTIRRISYRPSRDPTPTDGRGHRRTIEIKSNSAPSDHHHQQQKTGKTADHVQTVPIKFVSTGTISTTTSQNSNTNNNAEAVEKDFSKKNDVVSLHDERKPDDHDPINATFTDYINRVGSKIRTMPKSDGGDQQKKSSGPDHGGMIKKKGSFKDHFSDYIHRTKVKIASPAKSAPNNSTGKSVSFKKE</sequence>
<gene>
    <name evidence="2" type="ORF">L484_025015</name>
    <name evidence="3" type="ORF">L484_025016</name>
</gene>
<dbReference type="AlphaFoldDB" id="W9R6Y4"/>
<dbReference type="PANTHER" id="PTHR36746">
    <property type="entry name" value="BNAC04G51760D PROTEIN"/>
    <property type="match status" value="1"/>
</dbReference>
<feature type="region of interest" description="Disordered" evidence="1">
    <location>
        <begin position="151"/>
        <end position="218"/>
    </location>
</feature>
<organism evidence="3 4">
    <name type="scientific">Morus notabilis</name>
    <dbReference type="NCBI Taxonomy" id="981085"/>
    <lineage>
        <taxon>Eukaryota</taxon>
        <taxon>Viridiplantae</taxon>
        <taxon>Streptophyta</taxon>
        <taxon>Embryophyta</taxon>
        <taxon>Tracheophyta</taxon>
        <taxon>Spermatophyta</taxon>
        <taxon>Magnoliopsida</taxon>
        <taxon>eudicotyledons</taxon>
        <taxon>Gunneridae</taxon>
        <taxon>Pentapetalae</taxon>
        <taxon>rosids</taxon>
        <taxon>fabids</taxon>
        <taxon>Rosales</taxon>
        <taxon>Moraceae</taxon>
        <taxon>Moreae</taxon>
        <taxon>Morus</taxon>
    </lineage>
</organism>
<feature type="compositionally biased region" description="Basic and acidic residues" evidence="1">
    <location>
        <begin position="159"/>
        <end position="169"/>
    </location>
</feature>
<evidence type="ECO:0000313" key="3">
    <source>
        <dbReference type="EMBL" id="EXB39321.1"/>
    </source>
</evidence>
<reference evidence="4" key="1">
    <citation type="submission" date="2013-01" db="EMBL/GenBank/DDBJ databases">
        <title>Draft Genome Sequence of a Mulberry Tree, Morus notabilis C.K. Schneid.</title>
        <authorList>
            <person name="He N."/>
            <person name="Zhao S."/>
        </authorList>
    </citation>
    <scope>NUCLEOTIDE SEQUENCE</scope>
</reference>
<reference evidence="3" key="2">
    <citation type="submission" date="2013-06" db="EMBL/GenBank/DDBJ databases">
        <title>Draft Genome Sequence of a Mulberry Tree, Morus notabilis C.K. Schn.</title>
        <authorList>
            <person name="He N."/>
            <person name="Zhao S."/>
        </authorList>
    </citation>
    <scope>NUCLEOTIDE SEQUENCE</scope>
</reference>
<evidence type="ECO:0000313" key="4">
    <source>
        <dbReference type="Proteomes" id="UP000030645"/>
    </source>
</evidence>
<accession>W9R6Y4</accession>
<feature type="region of interest" description="Disordered" evidence="1">
    <location>
        <begin position="30"/>
        <end position="81"/>
    </location>
</feature>
<dbReference type="EMBL" id="KE343721">
    <property type="protein sequence ID" value="EXB39320.1"/>
    <property type="molecule type" value="Genomic_DNA"/>
</dbReference>
<feature type="compositionally biased region" description="Basic and acidic residues" evidence="1">
    <location>
        <begin position="181"/>
        <end position="191"/>
    </location>
</feature>